<organism evidence="6 7">
    <name type="scientific">Lonsdalea quercina</name>
    <dbReference type="NCBI Taxonomy" id="71657"/>
    <lineage>
        <taxon>Bacteria</taxon>
        <taxon>Pseudomonadati</taxon>
        <taxon>Pseudomonadota</taxon>
        <taxon>Gammaproteobacteria</taxon>
        <taxon>Enterobacterales</taxon>
        <taxon>Pectobacteriaceae</taxon>
        <taxon>Lonsdalea</taxon>
    </lineage>
</organism>
<gene>
    <name evidence="6" type="ORF">SAMN02982996_02737</name>
</gene>
<feature type="domain" description="4-oxalocrotonate tautomerase-like" evidence="5">
    <location>
        <begin position="2"/>
        <end position="59"/>
    </location>
</feature>
<dbReference type="EMBL" id="FNQS01000010">
    <property type="protein sequence ID" value="SEA86717.1"/>
    <property type="molecule type" value="Genomic_DNA"/>
</dbReference>
<accession>A0A1H4EP89</accession>
<comment type="similarity">
    <text evidence="1 4">Belongs to the 4-oxalocrotonate tautomerase family.</text>
</comment>
<dbReference type="SUPFAM" id="SSF55331">
    <property type="entry name" value="Tautomerase/MIF"/>
    <property type="match status" value="1"/>
</dbReference>
<keyword evidence="7" id="KW-1185">Reference proteome</keyword>
<evidence type="ECO:0000256" key="4">
    <source>
        <dbReference type="RuleBase" id="RU362032"/>
    </source>
</evidence>
<evidence type="ECO:0000256" key="2">
    <source>
        <dbReference type="ARBA" id="ARBA00023235"/>
    </source>
</evidence>
<feature type="active site" description="Proton acceptor; via imino nitrogen" evidence="3">
    <location>
        <position position="2"/>
    </location>
</feature>
<sequence>MPVVTVRILKEDTTAEQKAQVINGITQVLETALGKDPAKIIVMIDEVEPENMGVGGQSIIERRKSS</sequence>
<dbReference type="NCBIfam" id="TIGR00013">
    <property type="entry name" value="taut"/>
    <property type="match status" value="1"/>
</dbReference>
<evidence type="ECO:0000313" key="6">
    <source>
        <dbReference type="EMBL" id="SEA86717.1"/>
    </source>
</evidence>
<dbReference type="Gene3D" id="3.30.429.10">
    <property type="entry name" value="Macrophage Migration Inhibitory Factor"/>
    <property type="match status" value="1"/>
</dbReference>
<dbReference type="InterPro" id="IPR004370">
    <property type="entry name" value="4-OT-like_dom"/>
</dbReference>
<dbReference type="AlphaFoldDB" id="A0A1H4EP89"/>
<dbReference type="InterPro" id="IPR014347">
    <property type="entry name" value="Tautomerase/MIF_sf"/>
</dbReference>
<name>A0A1H4EP89_9GAMM</name>
<dbReference type="PANTHER" id="PTHR35530:SF1">
    <property type="entry name" value="2-HYDROXYMUCONATE TAUTOMERASE"/>
    <property type="match status" value="1"/>
</dbReference>
<dbReference type="EC" id="5.3.2.-" evidence="4"/>
<dbReference type="GO" id="GO:0016853">
    <property type="term" value="F:isomerase activity"/>
    <property type="evidence" value="ECO:0007669"/>
    <property type="project" value="UniProtKB-UniRule"/>
</dbReference>
<dbReference type="Pfam" id="PF01361">
    <property type="entry name" value="Tautomerase"/>
    <property type="match status" value="1"/>
</dbReference>
<reference evidence="6 7" key="1">
    <citation type="submission" date="2016-10" db="EMBL/GenBank/DDBJ databases">
        <authorList>
            <person name="de Groot N.N."/>
        </authorList>
    </citation>
    <scope>NUCLEOTIDE SEQUENCE [LARGE SCALE GENOMIC DNA]</scope>
    <source>
        <strain evidence="6 7">ATCC 29281</strain>
    </source>
</reference>
<dbReference type="PANTHER" id="PTHR35530">
    <property type="entry name" value="TAUTOMERASE-RELATED"/>
    <property type="match status" value="1"/>
</dbReference>
<keyword evidence="2 4" id="KW-0413">Isomerase</keyword>
<dbReference type="RefSeq" id="WP_074729039.1">
    <property type="nucleotide sequence ID" value="NZ_FNQS01000010.1"/>
</dbReference>
<evidence type="ECO:0000256" key="1">
    <source>
        <dbReference type="ARBA" id="ARBA00006723"/>
    </source>
</evidence>
<dbReference type="Proteomes" id="UP000187280">
    <property type="component" value="Unassembled WGS sequence"/>
</dbReference>
<protein>
    <recommendedName>
        <fullName evidence="4">Tautomerase</fullName>
        <ecNumber evidence="4">5.3.2.-</ecNumber>
    </recommendedName>
</protein>
<dbReference type="eggNOG" id="COG1942">
    <property type="taxonomic scope" value="Bacteria"/>
</dbReference>
<evidence type="ECO:0000256" key="3">
    <source>
        <dbReference type="PIRSR" id="PIRSR618191-1"/>
    </source>
</evidence>
<dbReference type="InterPro" id="IPR018191">
    <property type="entry name" value="4-OT"/>
</dbReference>
<dbReference type="GeneID" id="97765580"/>
<evidence type="ECO:0000259" key="5">
    <source>
        <dbReference type="Pfam" id="PF01361"/>
    </source>
</evidence>
<proteinExistence type="inferred from homology"/>
<evidence type="ECO:0000313" key="7">
    <source>
        <dbReference type="Proteomes" id="UP000187280"/>
    </source>
</evidence>